<sequence>MQVPFSWQPPNPDMPIGLLEEKRDSSLQRTCLHCSRVQWLCIAVVVVPSYFQFVITPLTVDSGIFSSKEISQMDLLHRW</sequence>
<evidence type="ECO:0000313" key="1">
    <source>
        <dbReference type="EMBL" id="CAI9623399.1"/>
    </source>
</evidence>
<proteinExistence type="predicted"/>
<gene>
    <name evidence="1" type="ORF">SPARVUS_LOCUS16460101</name>
</gene>
<keyword evidence="2" id="KW-1185">Reference proteome</keyword>
<protein>
    <submittedName>
        <fullName evidence="1">Uncharacterized protein</fullName>
    </submittedName>
</protein>
<accession>A0ABN9HNM0</accession>
<dbReference type="EMBL" id="CATNWA010021641">
    <property type="protein sequence ID" value="CAI9623399.1"/>
    <property type="molecule type" value="Genomic_DNA"/>
</dbReference>
<evidence type="ECO:0000313" key="2">
    <source>
        <dbReference type="Proteomes" id="UP001162483"/>
    </source>
</evidence>
<dbReference type="Proteomes" id="UP001162483">
    <property type="component" value="Unassembled WGS sequence"/>
</dbReference>
<name>A0ABN9HNM0_9NEOB</name>
<comment type="caution">
    <text evidence="1">The sequence shown here is derived from an EMBL/GenBank/DDBJ whole genome shotgun (WGS) entry which is preliminary data.</text>
</comment>
<reference evidence="1" key="1">
    <citation type="submission" date="2023-05" db="EMBL/GenBank/DDBJ databases">
        <authorList>
            <person name="Stuckert A."/>
        </authorList>
    </citation>
    <scope>NUCLEOTIDE SEQUENCE</scope>
</reference>
<organism evidence="1 2">
    <name type="scientific">Staurois parvus</name>
    <dbReference type="NCBI Taxonomy" id="386267"/>
    <lineage>
        <taxon>Eukaryota</taxon>
        <taxon>Metazoa</taxon>
        <taxon>Chordata</taxon>
        <taxon>Craniata</taxon>
        <taxon>Vertebrata</taxon>
        <taxon>Euteleostomi</taxon>
        <taxon>Amphibia</taxon>
        <taxon>Batrachia</taxon>
        <taxon>Anura</taxon>
        <taxon>Neobatrachia</taxon>
        <taxon>Ranoidea</taxon>
        <taxon>Ranidae</taxon>
        <taxon>Staurois</taxon>
    </lineage>
</organism>